<keyword evidence="7 12" id="KW-0560">Oxidoreductase</keyword>
<evidence type="ECO:0000256" key="10">
    <source>
        <dbReference type="ARBA" id="ARBA00048126"/>
    </source>
</evidence>
<dbReference type="GO" id="GO:0051287">
    <property type="term" value="F:NAD binding"/>
    <property type="evidence" value="ECO:0007669"/>
    <property type="project" value="InterPro"/>
</dbReference>
<dbReference type="InterPro" id="IPR029752">
    <property type="entry name" value="D-isomer_DH_CS1"/>
</dbReference>
<evidence type="ECO:0000256" key="7">
    <source>
        <dbReference type="ARBA" id="ARBA00023002"/>
    </source>
</evidence>
<comment type="function">
    <text evidence="1">Catalyzes the reversible oxidation of 3-phospho-D-glycerate to 3-phosphonooxypyruvate, the first step of the phosphorylated L-serine biosynthesis pathway. Also catalyzes the reversible oxidation of 2-hydroxyglutarate to 2-oxoglutarate.</text>
</comment>
<comment type="pathway">
    <text evidence="2">Amino-acid biosynthesis; L-serine biosynthesis; L-serine from 3-phospho-D-glycerate: step 1/3.</text>
</comment>
<dbReference type="EC" id="1.1.1.399" evidence="4"/>
<dbReference type="PROSITE" id="PS51671">
    <property type="entry name" value="ACT"/>
    <property type="match status" value="1"/>
</dbReference>
<sequence>MKYNCLNPIAGVGLNLFTEQYNKTEDFNEADIVLVRSAAMHDMELPDNLKAIARAGAGVNNIPLEKCAEKGIVVFNTPGANANGVKELVIAGLLLASRDIVGGINWVQTVKDDPTVAKLVEKGKSKFAGKEIQGKKLGVIGLGAIGVLVANAANRLGMTVYGYDPFISVDNAWNLSRDVVHVKTREEIYAECDYITVHTPLIEDTDPSVNTKEMINEETIKQMKDGVIILNFARDLLVNDNDIEVALKSGKVAKYVTDFPNAKTANMENVIAIPHLGASTEESEDNCAVMAVKQLMDYMENGNIKNSVNYPNCDAGVCRAAGRIAIHHKNIPNMLSQFTSAFSAVNVNISDMVNKSRGDYAYTVLDVDSSNNSDVAAKLSAIQGVLKVRVVK</sequence>
<dbReference type="Gene3D" id="3.30.70.260">
    <property type="match status" value="1"/>
</dbReference>
<comment type="catalytic activity">
    <reaction evidence="10">
        <text>(R)-2-hydroxyglutarate + NAD(+) = 2-oxoglutarate + NADH + H(+)</text>
        <dbReference type="Rhea" id="RHEA:49612"/>
        <dbReference type="ChEBI" id="CHEBI:15378"/>
        <dbReference type="ChEBI" id="CHEBI:15801"/>
        <dbReference type="ChEBI" id="CHEBI:16810"/>
        <dbReference type="ChEBI" id="CHEBI:57540"/>
        <dbReference type="ChEBI" id="CHEBI:57945"/>
        <dbReference type="EC" id="1.1.1.399"/>
    </reaction>
</comment>
<dbReference type="SUPFAM" id="SSF52283">
    <property type="entry name" value="Formate/glycerate dehydrogenase catalytic domain-like"/>
    <property type="match status" value="1"/>
</dbReference>
<keyword evidence="8" id="KW-0520">NAD</keyword>
<evidence type="ECO:0000259" key="13">
    <source>
        <dbReference type="PROSITE" id="PS51671"/>
    </source>
</evidence>
<accession>A0A839JX51</accession>
<dbReference type="Pfam" id="PF02826">
    <property type="entry name" value="2-Hacid_dh_C"/>
    <property type="match status" value="1"/>
</dbReference>
<dbReference type="EC" id="1.1.1.95" evidence="5"/>
<dbReference type="InterPro" id="IPR002912">
    <property type="entry name" value="ACT_dom"/>
</dbReference>
<protein>
    <recommendedName>
        <fullName evidence="6">D-3-phosphoglycerate dehydrogenase</fullName>
        <ecNumber evidence="4">1.1.1.399</ecNumber>
        <ecNumber evidence="5">1.1.1.95</ecNumber>
    </recommendedName>
    <alternativeName>
        <fullName evidence="9">2-oxoglutarate reductase</fullName>
    </alternativeName>
</protein>
<feature type="domain" description="ACT" evidence="13">
    <location>
        <begin position="323"/>
        <end position="392"/>
    </location>
</feature>
<dbReference type="CDD" id="cd12174">
    <property type="entry name" value="PGDH_like_3"/>
    <property type="match status" value="1"/>
</dbReference>
<dbReference type="InterPro" id="IPR036291">
    <property type="entry name" value="NAD(P)-bd_dom_sf"/>
</dbReference>
<dbReference type="InterPro" id="IPR045865">
    <property type="entry name" value="ACT-like_dom_sf"/>
</dbReference>
<dbReference type="PANTHER" id="PTHR42938">
    <property type="entry name" value="FORMATE DEHYDROGENASE 1"/>
    <property type="match status" value="1"/>
</dbReference>
<evidence type="ECO:0000256" key="11">
    <source>
        <dbReference type="ARBA" id="ARBA00048731"/>
    </source>
</evidence>
<evidence type="ECO:0000256" key="6">
    <source>
        <dbReference type="ARBA" id="ARBA00021582"/>
    </source>
</evidence>
<evidence type="ECO:0000256" key="8">
    <source>
        <dbReference type="ARBA" id="ARBA00023027"/>
    </source>
</evidence>
<dbReference type="SUPFAM" id="SSF55021">
    <property type="entry name" value="ACT-like"/>
    <property type="match status" value="1"/>
</dbReference>
<dbReference type="Pfam" id="PF00389">
    <property type="entry name" value="2-Hacid_dh"/>
    <property type="match status" value="1"/>
</dbReference>
<dbReference type="PROSITE" id="PS00065">
    <property type="entry name" value="D_2_HYDROXYACID_DH_1"/>
    <property type="match status" value="1"/>
</dbReference>
<keyword evidence="15" id="KW-1185">Reference proteome</keyword>
<dbReference type="UniPathway" id="UPA00135">
    <property type="reaction ID" value="UER00196"/>
</dbReference>
<dbReference type="AlphaFoldDB" id="A0A839JX51"/>
<evidence type="ECO:0000256" key="1">
    <source>
        <dbReference type="ARBA" id="ARBA00003800"/>
    </source>
</evidence>
<evidence type="ECO:0000256" key="12">
    <source>
        <dbReference type="RuleBase" id="RU003719"/>
    </source>
</evidence>
<evidence type="ECO:0000313" key="15">
    <source>
        <dbReference type="Proteomes" id="UP000574276"/>
    </source>
</evidence>
<evidence type="ECO:0000313" key="14">
    <source>
        <dbReference type="EMBL" id="MBB2182253.1"/>
    </source>
</evidence>
<proteinExistence type="inferred from homology"/>
<dbReference type="CDD" id="cd04901">
    <property type="entry name" value="ACT_3PGDH"/>
    <property type="match status" value="1"/>
</dbReference>
<organism evidence="14 15">
    <name type="scientific">Variimorphobacter saccharofermentans</name>
    <dbReference type="NCBI Taxonomy" id="2755051"/>
    <lineage>
        <taxon>Bacteria</taxon>
        <taxon>Bacillati</taxon>
        <taxon>Bacillota</taxon>
        <taxon>Clostridia</taxon>
        <taxon>Lachnospirales</taxon>
        <taxon>Lachnospiraceae</taxon>
        <taxon>Variimorphobacter</taxon>
    </lineage>
</organism>
<dbReference type="GO" id="GO:0004617">
    <property type="term" value="F:phosphoglycerate dehydrogenase activity"/>
    <property type="evidence" value="ECO:0007669"/>
    <property type="project" value="UniProtKB-EC"/>
</dbReference>
<dbReference type="Gene3D" id="3.40.50.720">
    <property type="entry name" value="NAD(P)-binding Rossmann-like Domain"/>
    <property type="match status" value="2"/>
</dbReference>
<dbReference type="InterPro" id="IPR006140">
    <property type="entry name" value="D-isomer_DH_NAD-bd"/>
</dbReference>
<comment type="caution">
    <text evidence="14">The sequence shown here is derived from an EMBL/GenBank/DDBJ whole genome shotgun (WGS) entry which is preliminary data.</text>
</comment>
<gene>
    <name evidence="14" type="ORF">H0486_05110</name>
</gene>
<dbReference type="PANTHER" id="PTHR42938:SF47">
    <property type="entry name" value="HYDROXYPYRUVATE REDUCTASE"/>
    <property type="match status" value="1"/>
</dbReference>
<comment type="catalytic activity">
    <reaction evidence="11">
        <text>(2R)-3-phosphoglycerate + NAD(+) = 3-phosphooxypyruvate + NADH + H(+)</text>
        <dbReference type="Rhea" id="RHEA:12641"/>
        <dbReference type="ChEBI" id="CHEBI:15378"/>
        <dbReference type="ChEBI" id="CHEBI:18110"/>
        <dbReference type="ChEBI" id="CHEBI:57540"/>
        <dbReference type="ChEBI" id="CHEBI:57945"/>
        <dbReference type="ChEBI" id="CHEBI:58272"/>
        <dbReference type="EC" id="1.1.1.95"/>
    </reaction>
</comment>
<name>A0A839JX51_9FIRM</name>
<comment type="similarity">
    <text evidence="3 12">Belongs to the D-isomer specific 2-hydroxyacid dehydrogenase family.</text>
</comment>
<evidence type="ECO:0000256" key="3">
    <source>
        <dbReference type="ARBA" id="ARBA00005854"/>
    </source>
</evidence>
<evidence type="ECO:0000256" key="9">
    <source>
        <dbReference type="ARBA" id="ARBA00030455"/>
    </source>
</evidence>
<dbReference type="Proteomes" id="UP000574276">
    <property type="component" value="Unassembled WGS sequence"/>
</dbReference>
<dbReference type="EMBL" id="JACEGA010000001">
    <property type="protein sequence ID" value="MBB2182253.1"/>
    <property type="molecule type" value="Genomic_DNA"/>
</dbReference>
<dbReference type="InterPro" id="IPR006139">
    <property type="entry name" value="D-isomer_2_OHA_DH_cat_dom"/>
</dbReference>
<evidence type="ECO:0000256" key="4">
    <source>
        <dbReference type="ARBA" id="ARBA00013001"/>
    </source>
</evidence>
<evidence type="ECO:0000256" key="2">
    <source>
        <dbReference type="ARBA" id="ARBA00005216"/>
    </source>
</evidence>
<dbReference type="SUPFAM" id="SSF51735">
    <property type="entry name" value="NAD(P)-binding Rossmann-fold domains"/>
    <property type="match status" value="1"/>
</dbReference>
<reference evidence="14 15" key="1">
    <citation type="submission" date="2020-07" db="EMBL/GenBank/DDBJ databases">
        <title>Characterization and genome sequencing of isolate MD1, a novel member within the family Lachnospiraceae.</title>
        <authorList>
            <person name="Rettenmaier R."/>
            <person name="Di Bello L."/>
            <person name="Zinser C."/>
            <person name="Scheitz K."/>
            <person name="Liebl W."/>
            <person name="Zverlov V."/>
        </authorList>
    </citation>
    <scope>NUCLEOTIDE SEQUENCE [LARGE SCALE GENOMIC DNA]</scope>
    <source>
        <strain evidence="14 15">MD1</strain>
    </source>
</reference>
<evidence type="ECO:0000256" key="5">
    <source>
        <dbReference type="ARBA" id="ARBA00013143"/>
    </source>
</evidence>